<dbReference type="Gene3D" id="3.40.50.300">
    <property type="entry name" value="P-loop containing nucleotide triphosphate hydrolases"/>
    <property type="match status" value="1"/>
</dbReference>
<comment type="caution">
    <text evidence="3">The sequence shown here is derived from an EMBL/GenBank/DDBJ whole genome shotgun (WGS) entry which is preliminary data.</text>
</comment>
<dbReference type="SUPFAM" id="SSF52540">
    <property type="entry name" value="P-loop containing nucleoside triphosphate hydrolases"/>
    <property type="match status" value="1"/>
</dbReference>
<evidence type="ECO:0000313" key="4">
    <source>
        <dbReference type="Proteomes" id="UP000265618"/>
    </source>
</evidence>
<dbReference type="InterPro" id="IPR001806">
    <property type="entry name" value="Small_GTPase"/>
</dbReference>
<name>A0A391NVW9_9EUKA</name>
<organism evidence="3 4">
    <name type="scientific">Kipferlia bialata</name>
    <dbReference type="NCBI Taxonomy" id="797122"/>
    <lineage>
        <taxon>Eukaryota</taxon>
        <taxon>Metamonada</taxon>
        <taxon>Carpediemonas-like organisms</taxon>
        <taxon>Kipferlia</taxon>
    </lineage>
</organism>
<dbReference type="Proteomes" id="UP000265618">
    <property type="component" value="Unassembled WGS sequence"/>
</dbReference>
<sequence length="90" mass="9732">QLNQYATEQNVICICGNKTDMEDKREVDGAVARAYANEIGAIYLETSAKTANNVGDLFVQTVQNLPSLTDEDSESDSPIIARQEESGCGC</sequence>
<dbReference type="PANTHER" id="PTHR47978">
    <property type="match status" value="1"/>
</dbReference>
<dbReference type="GO" id="GO:0005525">
    <property type="term" value="F:GTP binding"/>
    <property type="evidence" value="ECO:0007669"/>
    <property type="project" value="InterPro"/>
</dbReference>
<gene>
    <name evidence="3" type="ORF">KIPB_013353</name>
</gene>
<dbReference type="Pfam" id="PF00071">
    <property type="entry name" value="Ras"/>
    <property type="match status" value="1"/>
</dbReference>
<dbReference type="PROSITE" id="PS51419">
    <property type="entry name" value="RAB"/>
    <property type="match status" value="1"/>
</dbReference>
<feature type="region of interest" description="Disordered" evidence="2">
    <location>
        <begin position="68"/>
        <end position="90"/>
    </location>
</feature>
<evidence type="ECO:0000256" key="2">
    <source>
        <dbReference type="SAM" id="MobiDB-lite"/>
    </source>
</evidence>
<keyword evidence="4" id="KW-1185">Reference proteome</keyword>
<dbReference type="AlphaFoldDB" id="A0A391NVW9"/>
<dbReference type="EMBL" id="BDIP01006294">
    <property type="protein sequence ID" value="GCA64146.1"/>
    <property type="molecule type" value="Genomic_DNA"/>
</dbReference>
<proteinExistence type="predicted"/>
<evidence type="ECO:0000313" key="3">
    <source>
        <dbReference type="EMBL" id="GCA64146.1"/>
    </source>
</evidence>
<dbReference type="PRINTS" id="PR00449">
    <property type="entry name" value="RASTRNSFRMNG"/>
</dbReference>
<protein>
    <submittedName>
        <fullName evidence="3">Small GTPase superfamily, Rab type</fullName>
    </submittedName>
</protein>
<evidence type="ECO:0000256" key="1">
    <source>
        <dbReference type="ARBA" id="ARBA00022741"/>
    </source>
</evidence>
<feature type="non-terminal residue" evidence="3">
    <location>
        <position position="1"/>
    </location>
</feature>
<dbReference type="GO" id="GO:0003924">
    <property type="term" value="F:GTPase activity"/>
    <property type="evidence" value="ECO:0007669"/>
    <property type="project" value="InterPro"/>
</dbReference>
<dbReference type="InterPro" id="IPR027417">
    <property type="entry name" value="P-loop_NTPase"/>
</dbReference>
<accession>A0A391NVW9</accession>
<dbReference type="OrthoDB" id="63533at2759"/>
<dbReference type="SMART" id="SM00175">
    <property type="entry name" value="RAB"/>
    <property type="match status" value="1"/>
</dbReference>
<reference evidence="3 4" key="1">
    <citation type="journal article" date="2018" name="PLoS ONE">
        <title>The draft genome of Kipferlia bialata reveals reductive genome evolution in fornicate parasites.</title>
        <authorList>
            <person name="Tanifuji G."/>
            <person name="Takabayashi S."/>
            <person name="Kume K."/>
            <person name="Takagi M."/>
            <person name="Nakayama T."/>
            <person name="Kamikawa R."/>
            <person name="Inagaki Y."/>
            <person name="Hashimoto T."/>
        </authorList>
    </citation>
    <scope>NUCLEOTIDE SEQUENCE [LARGE SCALE GENOMIC DNA]</scope>
    <source>
        <strain evidence="3">NY0173</strain>
    </source>
</reference>
<keyword evidence="1" id="KW-0547">Nucleotide-binding</keyword>